<dbReference type="AlphaFoldDB" id="A0A7Z0CNI0"/>
<name>A0A7Z0CNI0_9ACTN</name>
<evidence type="ECO:0000259" key="1">
    <source>
        <dbReference type="Pfam" id="PF06054"/>
    </source>
</evidence>
<dbReference type="Pfam" id="PF06054">
    <property type="entry name" value="CoiA_nuc"/>
    <property type="match status" value="1"/>
</dbReference>
<sequence length="412" mass="44879">MPLTAQHAVTGVLDATVDPLGEGVPWGAIHRARPRAPLTCRECGHGLHAKLSPKGLRFFAHDRAAPTCSLVGETMAHRLLKLQLASAIRDAGWYAELEVAGEAWRADVLATSPDGVRRMAWEAQLAQITVDELLERTARMRASGVAVCWVTDQDRPWVSAVPPVPAVRLSPAPEPRAAATTEAEVVGGLGTFRERWCPDRRRCFDDPLGPCAGHASWAHGTHLNLGVFVAGVLAGTVRPHQVPRWSTETRTDGTGFVWTTQQHVAAERAQAQAAARRRDRAALVADERQRHLAAIAAKLARQQALTAPAVELVGREARGYVGVRDAAPAWAMGVPLFVHDMPQGVISPVISRISAEVLDRFRELTLFVATEAERRVLMRACGPAQRIVLFEVQIPDKPRPPAATYRKAGRMR</sequence>
<reference evidence="2 3" key="1">
    <citation type="submission" date="2020-07" db="EMBL/GenBank/DDBJ databases">
        <title>Sequencing the genomes of 1000 actinobacteria strains.</title>
        <authorList>
            <person name="Klenk H.-P."/>
        </authorList>
    </citation>
    <scope>NUCLEOTIDE SEQUENCE [LARGE SCALE GENOMIC DNA]</scope>
    <source>
        <strain evidence="2 3">DSM 15131</strain>
    </source>
</reference>
<dbReference type="EMBL" id="JACBZM010000002">
    <property type="protein sequence ID" value="NYI47836.1"/>
    <property type="molecule type" value="Genomic_DNA"/>
</dbReference>
<organism evidence="2 3">
    <name type="scientific">Nocardioides aromaticivorans</name>
    <dbReference type="NCBI Taxonomy" id="200618"/>
    <lineage>
        <taxon>Bacteria</taxon>
        <taxon>Bacillati</taxon>
        <taxon>Actinomycetota</taxon>
        <taxon>Actinomycetes</taxon>
        <taxon>Propionibacteriales</taxon>
        <taxon>Nocardioidaceae</taxon>
        <taxon>Nocardioides</taxon>
    </lineage>
</organism>
<accession>A0A7Z0CNI0</accession>
<evidence type="ECO:0000313" key="3">
    <source>
        <dbReference type="Proteomes" id="UP000562045"/>
    </source>
</evidence>
<gene>
    <name evidence="2" type="ORF">BJ993_004982</name>
</gene>
<evidence type="ECO:0000313" key="2">
    <source>
        <dbReference type="EMBL" id="NYI47836.1"/>
    </source>
</evidence>
<protein>
    <submittedName>
        <fullName evidence="2">Competence protein CoiA</fullName>
    </submittedName>
</protein>
<dbReference type="Proteomes" id="UP000562045">
    <property type="component" value="Unassembled WGS sequence"/>
</dbReference>
<proteinExistence type="predicted"/>
<dbReference type="InterPro" id="IPR010330">
    <property type="entry name" value="CoiA_nuc"/>
</dbReference>
<dbReference type="RefSeq" id="WP_179652763.1">
    <property type="nucleotide sequence ID" value="NZ_JACBZM010000002.1"/>
</dbReference>
<comment type="caution">
    <text evidence="2">The sequence shown here is derived from an EMBL/GenBank/DDBJ whole genome shotgun (WGS) entry which is preliminary data.</text>
</comment>
<feature type="domain" description="Competence protein CoiA nuclease-like" evidence="1">
    <location>
        <begin position="73"/>
        <end position="154"/>
    </location>
</feature>